<protein>
    <submittedName>
        <fullName evidence="6">Pilus assembly protein PilZ</fullName>
    </submittedName>
</protein>
<sequence>MSTPLRQLAQGDVPIGQPLAFALADGAGRLLLKAGTVVPDADDVRLLFHHGPVVAVEPASVDALTSAPAADPSARPRLGSMGLAVGTILQVQEKSAPLRAPLSCRLIGYIEGEALFVTLPADARRTLRPEPREALLLRGFSGRAVYSMLCSVTAVCQFPSPYLVLSMPSKLQKVPLRKAKRVQVRIGAMVRLEAQPAGVSDRLGVIRDICLDGALVQSAGPVFRPGDRLCLAFTTHVDGHQEDFSLAGRVASGPPALGAPSSAFPSFGVEFSLSKAQSAQLSRVIIERLDS</sequence>
<dbReference type="RefSeq" id="WP_094395612.1">
    <property type="nucleotide sequence ID" value="NZ_NCTK01000002.1"/>
</dbReference>
<dbReference type="Pfam" id="PF07238">
    <property type="entry name" value="PilZ"/>
    <property type="match status" value="1"/>
</dbReference>
<dbReference type="InterPro" id="IPR009875">
    <property type="entry name" value="PilZ_domain"/>
</dbReference>
<evidence type="ECO:0000313" key="7">
    <source>
        <dbReference type="Proteomes" id="UP000216164"/>
    </source>
</evidence>
<keyword evidence="2" id="KW-0547">Nucleotide-binding</keyword>
<organism evidence="6 7">
    <name type="scientific">Ralstonia solanacearum K60</name>
    <dbReference type="NCBI Taxonomy" id="1091042"/>
    <lineage>
        <taxon>Bacteria</taxon>
        <taxon>Pseudomonadati</taxon>
        <taxon>Pseudomonadota</taxon>
        <taxon>Betaproteobacteria</taxon>
        <taxon>Burkholderiales</taxon>
        <taxon>Burkholderiaceae</taxon>
        <taxon>Ralstonia</taxon>
        <taxon>Ralstonia solanacearum species complex</taxon>
    </lineage>
</organism>
<gene>
    <name evidence="6" type="ORF">B7R77_24935</name>
</gene>
<evidence type="ECO:0000313" key="6">
    <source>
        <dbReference type="EMBL" id="OYQ10028.1"/>
    </source>
</evidence>
<feature type="domain" description="PilZ" evidence="4">
    <location>
        <begin position="176"/>
        <end position="285"/>
    </location>
</feature>
<evidence type="ECO:0000259" key="4">
    <source>
        <dbReference type="Pfam" id="PF07238"/>
    </source>
</evidence>
<evidence type="ECO:0000259" key="5">
    <source>
        <dbReference type="Pfam" id="PF12945"/>
    </source>
</evidence>
<dbReference type="AlphaFoldDB" id="A0AAP8D2D8"/>
<evidence type="ECO:0000256" key="3">
    <source>
        <dbReference type="ARBA" id="ARBA00023143"/>
    </source>
</evidence>
<dbReference type="Gene3D" id="2.30.110.10">
    <property type="entry name" value="Electron Transport, Fmn-binding Protein, Chain A"/>
    <property type="match status" value="1"/>
</dbReference>
<name>A0AAP8D2D8_RALSL</name>
<evidence type="ECO:0000256" key="2">
    <source>
        <dbReference type="ARBA" id="ARBA00022741"/>
    </source>
</evidence>
<keyword evidence="1" id="KW-0973">c-di-GMP</keyword>
<keyword evidence="3" id="KW-0975">Bacterial flagellum</keyword>
<feature type="domain" description="Type III secretion system flagellar brake protein YcgR PilZN" evidence="5">
    <location>
        <begin position="85"/>
        <end position="168"/>
    </location>
</feature>
<dbReference type="SUPFAM" id="SSF141371">
    <property type="entry name" value="PilZ domain-like"/>
    <property type="match status" value="1"/>
</dbReference>
<dbReference type="Pfam" id="PF12945">
    <property type="entry name" value="PilZNR"/>
    <property type="match status" value="1"/>
</dbReference>
<dbReference type="GO" id="GO:0035438">
    <property type="term" value="F:cyclic-di-GMP binding"/>
    <property type="evidence" value="ECO:0007669"/>
    <property type="project" value="InterPro"/>
</dbReference>
<dbReference type="Proteomes" id="UP000216164">
    <property type="component" value="Unassembled WGS sequence"/>
</dbReference>
<evidence type="ECO:0000256" key="1">
    <source>
        <dbReference type="ARBA" id="ARBA00022636"/>
    </source>
</evidence>
<proteinExistence type="predicted"/>
<reference evidence="6 7" key="1">
    <citation type="submission" date="2017-04" db="EMBL/GenBank/DDBJ databases">
        <title>Genome Announcement: Closed genomes of Ralstonia solanacearum strains K60, UW551, and UW700.</title>
        <authorList>
            <person name="Hayes M."/>
            <person name="Macintyre A.M."/>
            <person name="Allen C."/>
        </authorList>
    </citation>
    <scope>NUCLEOTIDE SEQUENCE [LARGE SCALE GENOMIC DNA]</scope>
    <source>
        <strain evidence="6 7">UW25</strain>
    </source>
</reference>
<comment type="caution">
    <text evidence="6">The sequence shown here is derived from an EMBL/GenBank/DDBJ whole genome shotgun (WGS) entry which is preliminary data.</text>
</comment>
<dbReference type="InterPro" id="IPR009926">
    <property type="entry name" value="T3SS_YcgR_PilZN"/>
</dbReference>
<accession>A0AAP8D2D8</accession>
<dbReference type="EMBL" id="NCTK01000002">
    <property type="protein sequence ID" value="OYQ10028.1"/>
    <property type="molecule type" value="Genomic_DNA"/>
</dbReference>
<dbReference type="InterPro" id="IPR012349">
    <property type="entry name" value="Split_barrel_FMN-bd"/>
</dbReference>